<organism evidence="2 3">
    <name type="scientific">Aphanizomenon flos-aquae WA102</name>
    <dbReference type="NCBI Taxonomy" id="1710896"/>
    <lineage>
        <taxon>Bacteria</taxon>
        <taxon>Bacillati</taxon>
        <taxon>Cyanobacteriota</taxon>
        <taxon>Cyanophyceae</taxon>
        <taxon>Nostocales</taxon>
        <taxon>Aphanizomenonaceae</taxon>
        <taxon>Aphanizomenon</taxon>
    </lineage>
</organism>
<reference evidence="2 3" key="1">
    <citation type="submission" date="2015-09" db="EMBL/GenBank/DDBJ databases">
        <title>Aphanizomenon flos-aquae WA102.</title>
        <authorList>
            <person name="Driscoll C."/>
        </authorList>
    </citation>
    <scope>NUCLEOTIDE SEQUENCE [LARGE SCALE GENOMIC DNA]</scope>
    <source>
        <strain evidence="2">WA102</strain>
    </source>
</reference>
<gene>
    <name evidence="2" type="ORF">AN484_07400</name>
</gene>
<dbReference type="InterPro" id="IPR038475">
    <property type="entry name" value="RecG_C_sf"/>
</dbReference>
<dbReference type="Proteomes" id="UP000092093">
    <property type="component" value="Unassembled WGS sequence"/>
</dbReference>
<sequence>MNFNIDLKELARRESEQVEWKENGDDIKIAEGIVKTISAFANDIANVGGGYVVCGAKEIKDEHGFPKIQYTGLSANQLKEIEGKVTRYCQNYVDPAIIPRIVEIENPENNSTRILVFVVLRTRHAHIYRDGETSKYYVRISRETKEARNGVLRQLLTEKQEIEYFDKRTNTRATEADIDILVFRDSMQEMGLLFPEKSLEDYFSDREQIAELVSPLFVSTDLDRILRPRNFTLLMFGKKTSITSKFPEAYTILSIYKGIDRSEQTAERYTLTGTIVEQAKRSIELLNTQAYTAFDKTSSKPNQVKYPMRALQEAVINAIVHRDYEVPEPIRITVFADRVEIRSPGTLHWGVDKDKFTQGKASPKWRNQSFAYLFNKLQLAQSEGQGIPTIIRTMREEGCPEPIFEIELESLTCILPAHPRHQIIRELQEIQDKVILQKYQEAKTQVLTLLEKDLYNFRSLDLYCEVIAKLKLPHELYNFLETKKLDFSLVNPSTLINIAEILAFDKDNVPYQNMANRALSVAMSGKIEEGQIVKAVVNLKKIGEPDDVIEFVGESMLKYPNLAHNSTLLEKRATARMDKAKKCITAIKDRKSNTTTKKRASVLCEQLLEAAQRDLNLALENVENPHEKNFIEKDFNFLNELKQTYKKTSAK</sequence>
<evidence type="ECO:0000313" key="2">
    <source>
        <dbReference type="EMBL" id="OBQ44352.1"/>
    </source>
</evidence>
<evidence type="ECO:0000313" key="3">
    <source>
        <dbReference type="Proteomes" id="UP000092093"/>
    </source>
</evidence>
<protein>
    <recommendedName>
        <fullName evidence="1">Schlafen AlbA-2 domain-containing protein</fullName>
    </recommendedName>
</protein>
<evidence type="ECO:0000259" key="1">
    <source>
        <dbReference type="Pfam" id="PF04326"/>
    </source>
</evidence>
<dbReference type="InterPro" id="IPR007421">
    <property type="entry name" value="Schlafen_AlbA_2_dom"/>
</dbReference>
<dbReference type="PANTHER" id="PTHR30595">
    <property type="entry name" value="GLPR-RELATED TRANSCRIPTIONAL REPRESSOR"/>
    <property type="match status" value="1"/>
</dbReference>
<feature type="domain" description="Schlafen AlbA-2" evidence="1">
    <location>
        <begin position="14"/>
        <end position="147"/>
    </location>
</feature>
<name>A0A1B7X4R6_APHFL</name>
<dbReference type="Pfam" id="PF13749">
    <property type="entry name" value="HATPase_c_4"/>
    <property type="match status" value="1"/>
</dbReference>
<dbReference type="PANTHER" id="PTHR30595:SF6">
    <property type="entry name" value="SCHLAFEN ALBA-2 DOMAIN-CONTAINING PROTEIN"/>
    <property type="match status" value="1"/>
</dbReference>
<dbReference type="EMBL" id="LJOW01000024">
    <property type="protein sequence ID" value="OBQ44352.1"/>
    <property type="molecule type" value="Genomic_DNA"/>
</dbReference>
<comment type="caution">
    <text evidence="2">The sequence shown here is derived from an EMBL/GenBank/DDBJ whole genome shotgun (WGS) entry which is preliminary data.</text>
</comment>
<dbReference type="Gene3D" id="3.30.565.60">
    <property type="match status" value="1"/>
</dbReference>
<dbReference type="Pfam" id="PF04326">
    <property type="entry name" value="SLFN_AlbA_2"/>
    <property type="match status" value="1"/>
</dbReference>
<dbReference type="PATRIC" id="fig|1710896.3.peg.4728"/>
<dbReference type="Gene3D" id="3.30.950.30">
    <property type="entry name" value="Schlafen, AAA domain"/>
    <property type="match status" value="1"/>
</dbReference>
<accession>A0A1B7X4R6</accession>
<dbReference type="AlphaFoldDB" id="A0A1B7X4R6"/>
<proteinExistence type="predicted"/>
<dbReference type="InterPro" id="IPR038461">
    <property type="entry name" value="Schlafen_AlbA_2_dom_sf"/>
</dbReference>